<name>A0AAD8P2Y4_TARER</name>
<keyword evidence="3" id="KW-1133">Transmembrane helix</keyword>
<evidence type="ECO:0000256" key="1">
    <source>
        <dbReference type="ARBA" id="ARBA00006607"/>
    </source>
</evidence>
<dbReference type="AlphaFoldDB" id="A0AAD8P2Y4"/>
<keyword evidence="3" id="KW-0812">Transmembrane</keyword>
<comment type="similarity">
    <text evidence="1">Belongs to the chaperonin (HSP60) family.</text>
</comment>
<feature type="transmembrane region" description="Helical" evidence="3">
    <location>
        <begin position="6"/>
        <end position="33"/>
    </location>
</feature>
<organism evidence="4 5">
    <name type="scientific">Tagetes erecta</name>
    <name type="common">African marigold</name>
    <dbReference type="NCBI Taxonomy" id="13708"/>
    <lineage>
        <taxon>Eukaryota</taxon>
        <taxon>Viridiplantae</taxon>
        <taxon>Streptophyta</taxon>
        <taxon>Embryophyta</taxon>
        <taxon>Tracheophyta</taxon>
        <taxon>Spermatophyta</taxon>
        <taxon>Magnoliopsida</taxon>
        <taxon>eudicotyledons</taxon>
        <taxon>Gunneridae</taxon>
        <taxon>Pentapetalae</taxon>
        <taxon>asterids</taxon>
        <taxon>campanulids</taxon>
        <taxon>Asterales</taxon>
        <taxon>Asteraceae</taxon>
        <taxon>Asteroideae</taxon>
        <taxon>Heliantheae alliance</taxon>
        <taxon>Tageteae</taxon>
        <taxon>Tagetes</taxon>
    </lineage>
</organism>
<dbReference type="Gene3D" id="1.10.560.10">
    <property type="entry name" value="GroEL-like equatorial domain"/>
    <property type="match status" value="1"/>
</dbReference>
<keyword evidence="3" id="KW-0472">Membrane</keyword>
<proteinExistence type="inferred from homology"/>
<keyword evidence="2" id="KW-0143">Chaperone</keyword>
<dbReference type="Proteomes" id="UP001229421">
    <property type="component" value="Unassembled WGS sequence"/>
</dbReference>
<reference evidence="4" key="1">
    <citation type="journal article" date="2023" name="bioRxiv">
        <title>Improved chromosome-level genome assembly for marigold (Tagetes erecta).</title>
        <authorList>
            <person name="Jiang F."/>
            <person name="Yuan L."/>
            <person name="Wang S."/>
            <person name="Wang H."/>
            <person name="Xu D."/>
            <person name="Wang A."/>
            <person name="Fan W."/>
        </authorList>
    </citation>
    <scope>NUCLEOTIDE SEQUENCE</scope>
    <source>
        <strain evidence="4">WSJ</strain>
        <tissue evidence="4">Leaf</tissue>
    </source>
</reference>
<dbReference type="InterPro" id="IPR001844">
    <property type="entry name" value="Cpn60/GroEL"/>
</dbReference>
<evidence type="ECO:0000256" key="2">
    <source>
        <dbReference type="ARBA" id="ARBA00023186"/>
    </source>
</evidence>
<evidence type="ECO:0000313" key="4">
    <source>
        <dbReference type="EMBL" id="KAK1430112.1"/>
    </source>
</evidence>
<sequence>MPVSDTSYVIFFFPFFSNSNMVSSLSVTTPISFRKRNAIRKPMNPITSMAKEIHFNHDGSTTTKLLAGVSKVAELTGVTLGQKGRNVVLQNTYGPPKLVNDGENVKEVIFLI</sequence>
<dbReference type="GO" id="GO:0140662">
    <property type="term" value="F:ATP-dependent protein folding chaperone"/>
    <property type="evidence" value="ECO:0007669"/>
    <property type="project" value="InterPro"/>
</dbReference>
<dbReference type="GO" id="GO:0042026">
    <property type="term" value="P:protein refolding"/>
    <property type="evidence" value="ECO:0007669"/>
    <property type="project" value="InterPro"/>
</dbReference>
<protein>
    <submittedName>
        <fullName evidence="4">Uncharacterized protein</fullName>
    </submittedName>
</protein>
<comment type="caution">
    <text evidence="4">The sequence shown here is derived from an EMBL/GenBank/DDBJ whole genome shotgun (WGS) entry which is preliminary data.</text>
</comment>
<evidence type="ECO:0000313" key="5">
    <source>
        <dbReference type="Proteomes" id="UP001229421"/>
    </source>
</evidence>
<dbReference type="EMBL" id="JAUHHV010000003">
    <property type="protein sequence ID" value="KAK1430112.1"/>
    <property type="molecule type" value="Genomic_DNA"/>
</dbReference>
<dbReference type="SUPFAM" id="SSF48592">
    <property type="entry name" value="GroEL equatorial domain-like"/>
    <property type="match status" value="1"/>
</dbReference>
<keyword evidence="5" id="KW-1185">Reference proteome</keyword>
<gene>
    <name evidence="4" type="ORF">QVD17_12629</name>
</gene>
<dbReference type="InterPro" id="IPR027413">
    <property type="entry name" value="GROEL-like_equatorial_sf"/>
</dbReference>
<evidence type="ECO:0000256" key="3">
    <source>
        <dbReference type="SAM" id="Phobius"/>
    </source>
</evidence>
<dbReference type="PANTHER" id="PTHR45633">
    <property type="entry name" value="60 KDA HEAT SHOCK PROTEIN, MITOCHONDRIAL"/>
    <property type="match status" value="1"/>
</dbReference>
<accession>A0AAD8P2Y4</accession>